<dbReference type="GO" id="GO:0035336">
    <property type="term" value="P:long-chain fatty-acyl-CoA metabolic process"/>
    <property type="evidence" value="ECO:0007669"/>
    <property type="project" value="TreeGrafter"/>
</dbReference>
<keyword evidence="5" id="KW-0067">ATP-binding</keyword>
<evidence type="ECO:0000256" key="2">
    <source>
        <dbReference type="ARBA" id="ARBA00022598"/>
    </source>
</evidence>
<dbReference type="InterPro" id="IPR042099">
    <property type="entry name" value="ANL_N_sf"/>
</dbReference>
<gene>
    <name evidence="9" type="ORF">HPB48_012291</name>
</gene>
<dbReference type="PANTHER" id="PTHR43272">
    <property type="entry name" value="LONG-CHAIN-FATTY-ACID--COA LIGASE"/>
    <property type="match status" value="1"/>
</dbReference>
<dbReference type="VEuPathDB" id="VectorBase:HLOH_044819"/>
<dbReference type="InterPro" id="IPR000873">
    <property type="entry name" value="AMP-dep_synth/lig_dom"/>
</dbReference>
<dbReference type="OrthoDB" id="1700726at2759"/>
<evidence type="ECO:0000256" key="6">
    <source>
        <dbReference type="ARBA" id="ARBA00026121"/>
    </source>
</evidence>
<dbReference type="Gene3D" id="3.40.50.12780">
    <property type="entry name" value="N-terminal domain of ligase-like"/>
    <property type="match status" value="1"/>
</dbReference>
<dbReference type="SUPFAM" id="SSF56801">
    <property type="entry name" value="Acetyl-CoA synthetase-like"/>
    <property type="match status" value="1"/>
</dbReference>
<keyword evidence="3" id="KW-0547">Nucleotide-binding</keyword>
<dbReference type="GO" id="GO:0005783">
    <property type="term" value="C:endoplasmic reticulum"/>
    <property type="evidence" value="ECO:0007669"/>
    <property type="project" value="TreeGrafter"/>
</dbReference>
<dbReference type="EMBL" id="JABSTR010000007">
    <property type="protein sequence ID" value="KAH9376088.1"/>
    <property type="molecule type" value="Genomic_DNA"/>
</dbReference>
<evidence type="ECO:0000313" key="9">
    <source>
        <dbReference type="EMBL" id="KAH9376088.1"/>
    </source>
</evidence>
<dbReference type="GO" id="GO:0030182">
    <property type="term" value="P:neuron differentiation"/>
    <property type="evidence" value="ECO:0007669"/>
    <property type="project" value="TreeGrafter"/>
</dbReference>
<keyword evidence="10" id="KW-1185">Reference proteome</keyword>
<dbReference type="GO" id="GO:0005811">
    <property type="term" value="C:lipid droplet"/>
    <property type="evidence" value="ECO:0007669"/>
    <property type="project" value="TreeGrafter"/>
</dbReference>
<feature type="domain" description="AMP-dependent synthetase/ligase" evidence="8">
    <location>
        <begin position="335"/>
        <end position="445"/>
    </location>
</feature>
<sequence length="581" mass="64233">MLAGIQVHGRRAKRRSSPIPVATVGCYPGELQAARFRDTGRAWTNRGKQASGQVSKKLVLGDYEWLTYEDVGRQIDLIARGLLSIGAKPRQYLAILAETRAEWFMTAQACFRANIPLATLYAALSDDGIISAVNETEVTHLVTSSDLMPRLVRIVRKMPSLTHIIYMESAEHKAPQILAQGPQAVSFNALLERGAHYEAEMSSPSPEDVAIVMFTSGSSGKPKGVIATHGNLTASFKSFGAAWERLGLFTEFLLFSAGARIGYSSPLTLTDNSTGVAKWVPRGHDPPQTDSTGHRAARVAEATRSKGHLFQALFDYAIEYKNFWLDLGFETPLLNRLLFSKFRSLLGGEVKLIGSASAPLSSHTRRFTRACFCCPTIEGYGMTEVCGAATLMDVEDTSMDRVGAPISGVYVRLVDWTEGNYRTSDKPNPRGEIVIGGASVTKGYFKNEELTREVYQEEGGIRWCHTGDIGEFFPDGTLKIIDRKKDLVKLQHGEYISLGRVETILKMSPLVENAFAYGSSLHTYIVAFAKKAELPRKIKLCSEMWMPDSGLVTVTMKIRRKPIESFYQKDIDALYGSREEI</sequence>
<evidence type="ECO:0000313" key="10">
    <source>
        <dbReference type="Proteomes" id="UP000821853"/>
    </source>
</evidence>
<dbReference type="GO" id="GO:0005886">
    <property type="term" value="C:plasma membrane"/>
    <property type="evidence" value="ECO:0007669"/>
    <property type="project" value="TreeGrafter"/>
</dbReference>
<evidence type="ECO:0000256" key="1">
    <source>
        <dbReference type="ARBA" id="ARBA00006432"/>
    </source>
</evidence>
<reference evidence="9 10" key="1">
    <citation type="journal article" date="2020" name="Cell">
        <title>Large-Scale Comparative Analyses of Tick Genomes Elucidate Their Genetic Diversity and Vector Capacities.</title>
        <authorList>
            <consortium name="Tick Genome and Microbiome Consortium (TIGMIC)"/>
            <person name="Jia N."/>
            <person name="Wang J."/>
            <person name="Shi W."/>
            <person name="Du L."/>
            <person name="Sun Y."/>
            <person name="Zhan W."/>
            <person name="Jiang J.F."/>
            <person name="Wang Q."/>
            <person name="Zhang B."/>
            <person name="Ji P."/>
            <person name="Bell-Sakyi L."/>
            <person name="Cui X.M."/>
            <person name="Yuan T.T."/>
            <person name="Jiang B.G."/>
            <person name="Yang W.F."/>
            <person name="Lam T.T."/>
            <person name="Chang Q.C."/>
            <person name="Ding S.J."/>
            <person name="Wang X.J."/>
            <person name="Zhu J.G."/>
            <person name="Ruan X.D."/>
            <person name="Zhao L."/>
            <person name="Wei J.T."/>
            <person name="Ye R.Z."/>
            <person name="Que T.C."/>
            <person name="Du C.H."/>
            <person name="Zhou Y.H."/>
            <person name="Cheng J.X."/>
            <person name="Dai P.F."/>
            <person name="Guo W.B."/>
            <person name="Han X.H."/>
            <person name="Huang E.J."/>
            <person name="Li L.F."/>
            <person name="Wei W."/>
            <person name="Gao Y.C."/>
            <person name="Liu J.Z."/>
            <person name="Shao H.Z."/>
            <person name="Wang X."/>
            <person name="Wang C.C."/>
            <person name="Yang T.C."/>
            <person name="Huo Q.B."/>
            <person name="Li W."/>
            <person name="Chen H.Y."/>
            <person name="Chen S.E."/>
            <person name="Zhou L.G."/>
            <person name="Ni X.B."/>
            <person name="Tian J.H."/>
            <person name="Sheng Y."/>
            <person name="Liu T."/>
            <person name="Pan Y.S."/>
            <person name="Xia L.Y."/>
            <person name="Li J."/>
            <person name="Zhao F."/>
            <person name="Cao W.C."/>
        </authorList>
    </citation>
    <scope>NUCLEOTIDE SEQUENCE [LARGE SCALE GENOMIC DNA]</scope>
    <source>
        <strain evidence="9">HaeL-2018</strain>
    </source>
</reference>
<evidence type="ECO:0000256" key="7">
    <source>
        <dbReference type="ARBA" id="ARBA00036813"/>
    </source>
</evidence>
<comment type="caution">
    <text evidence="9">The sequence shown here is derived from an EMBL/GenBank/DDBJ whole genome shotgun (WGS) entry which is preliminary data.</text>
</comment>
<comment type="catalytic activity">
    <reaction evidence="7">
        <text>a long-chain fatty acid + ATP + CoA = a long-chain fatty acyl-CoA + AMP + diphosphate</text>
        <dbReference type="Rhea" id="RHEA:15421"/>
        <dbReference type="ChEBI" id="CHEBI:30616"/>
        <dbReference type="ChEBI" id="CHEBI:33019"/>
        <dbReference type="ChEBI" id="CHEBI:57287"/>
        <dbReference type="ChEBI" id="CHEBI:57560"/>
        <dbReference type="ChEBI" id="CHEBI:83139"/>
        <dbReference type="ChEBI" id="CHEBI:456215"/>
        <dbReference type="EC" id="6.2.1.3"/>
    </reaction>
</comment>
<evidence type="ECO:0000256" key="4">
    <source>
        <dbReference type="ARBA" id="ARBA00022832"/>
    </source>
</evidence>
<dbReference type="AlphaFoldDB" id="A0A9J6GNC8"/>
<dbReference type="GO" id="GO:0090433">
    <property type="term" value="F:palmitoyl-CoA ligase activity"/>
    <property type="evidence" value="ECO:0007669"/>
    <property type="project" value="TreeGrafter"/>
</dbReference>
<dbReference type="Pfam" id="PF00501">
    <property type="entry name" value="AMP-binding"/>
    <property type="match status" value="2"/>
</dbReference>
<accession>A0A9J6GNC8</accession>
<keyword evidence="4" id="KW-0276">Fatty acid metabolism</keyword>
<proteinExistence type="inferred from homology"/>
<dbReference type="InterPro" id="IPR020845">
    <property type="entry name" value="AMP-binding_CS"/>
</dbReference>
<protein>
    <recommendedName>
        <fullName evidence="6">long-chain-fatty-acid--CoA ligase</fullName>
        <ecNumber evidence="6">6.2.1.3</ecNumber>
    </recommendedName>
</protein>
<feature type="domain" description="AMP-dependent synthetase/ligase" evidence="8">
    <location>
        <begin position="49"/>
        <end position="239"/>
    </location>
</feature>
<evidence type="ECO:0000256" key="3">
    <source>
        <dbReference type="ARBA" id="ARBA00022741"/>
    </source>
</evidence>
<dbReference type="EC" id="6.2.1.3" evidence="6"/>
<name>A0A9J6GNC8_HAELO</name>
<keyword evidence="4" id="KW-0443">Lipid metabolism</keyword>
<evidence type="ECO:0000259" key="8">
    <source>
        <dbReference type="Pfam" id="PF00501"/>
    </source>
</evidence>
<keyword evidence="2" id="KW-0436">Ligase</keyword>
<evidence type="ECO:0000256" key="5">
    <source>
        <dbReference type="ARBA" id="ARBA00022840"/>
    </source>
</evidence>
<organism evidence="9 10">
    <name type="scientific">Haemaphysalis longicornis</name>
    <name type="common">Bush tick</name>
    <dbReference type="NCBI Taxonomy" id="44386"/>
    <lineage>
        <taxon>Eukaryota</taxon>
        <taxon>Metazoa</taxon>
        <taxon>Ecdysozoa</taxon>
        <taxon>Arthropoda</taxon>
        <taxon>Chelicerata</taxon>
        <taxon>Arachnida</taxon>
        <taxon>Acari</taxon>
        <taxon>Parasitiformes</taxon>
        <taxon>Ixodida</taxon>
        <taxon>Ixodoidea</taxon>
        <taxon>Ixodidae</taxon>
        <taxon>Haemaphysalinae</taxon>
        <taxon>Haemaphysalis</taxon>
    </lineage>
</organism>
<dbReference type="PANTHER" id="PTHR43272:SF83">
    <property type="entry name" value="ACYL-COA SYNTHETASE LONG-CHAIN, ISOFORM J"/>
    <property type="match status" value="1"/>
</dbReference>
<dbReference type="GO" id="GO:0005524">
    <property type="term" value="F:ATP binding"/>
    <property type="evidence" value="ECO:0007669"/>
    <property type="project" value="UniProtKB-KW"/>
</dbReference>
<dbReference type="PROSITE" id="PS00455">
    <property type="entry name" value="AMP_BINDING"/>
    <property type="match status" value="1"/>
</dbReference>
<dbReference type="Proteomes" id="UP000821853">
    <property type="component" value="Chromosome 5"/>
</dbReference>
<comment type="similarity">
    <text evidence="1">Belongs to the ATP-dependent AMP-binding enzyme family.</text>
</comment>